<organismHost>
    <name type="scientific">Sus scrofa</name>
    <name type="common">Pig</name>
    <dbReference type="NCBI Taxonomy" id="9823"/>
</organismHost>
<dbReference type="EMBL" id="KY742732">
    <property type="protein sequence ID" value="ARA91678.1"/>
    <property type="molecule type" value="Genomic_DNA"/>
</dbReference>
<dbReference type="Pfam" id="PF02957">
    <property type="entry name" value="TT_ORF2-like"/>
    <property type="match status" value="1"/>
</dbReference>
<feature type="compositionally biased region" description="Basic residues" evidence="1">
    <location>
        <begin position="138"/>
        <end position="150"/>
    </location>
</feature>
<feature type="region of interest" description="Disordered" evidence="1">
    <location>
        <begin position="82"/>
        <end position="114"/>
    </location>
</feature>
<name>A0A1V0D9K1_TTVK2</name>
<protein>
    <submittedName>
        <fullName evidence="3">ORF3</fullName>
    </submittedName>
</protein>
<evidence type="ECO:0000259" key="2">
    <source>
        <dbReference type="Pfam" id="PF02957"/>
    </source>
</evidence>
<reference evidence="3" key="1">
    <citation type="submission" date="2017-03" db="EMBL/GenBank/DDBJ databases">
        <title>Genomes of single-stranded DNA viruses identified in swine sera with porcine circovirus associated disease in southern Brazil.</title>
        <authorList>
            <person name="Cerva C."/>
            <person name="Varela A.P.M."/>
            <person name="Cibulski S.P."/>
            <person name="Mayer F.Q."/>
            <person name="Loiko M.R."/>
            <person name="Scheffer C.M."/>
            <person name="Lima D.A."/>
            <person name="Teixeira T.F."/>
            <person name="Santos H.F."/>
            <person name="Roehe P.M."/>
        </authorList>
    </citation>
    <scope>NUCLEOTIDE SEQUENCE</scope>
    <source>
        <strain evidence="3">BR/RS/2008</strain>
    </source>
</reference>
<feature type="compositionally biased region" description="Basic residues" evidence="1">
    <location>
        <begin position="179"/>
        <end position="192"/>
    </location>
</feature>
<feature type="compositionally biased region" description="Polar residues" evidence="1">
    <location>
        <begin position="103"/>
        <end position="114"/>
    </location>
</feature>
<accession>A0A1V0D9K1</accession>
<feature type="compositionally biased region" description="Low complexity" evidence="1">
    <location>
        <begin position="196"/>
        <end position="212"/>
    </location>
</feature>
<proteinExistence type="predicted"/>
<organism evidence="3">
    <name type="scientific">Torque teno sus virus k2 (isolate Pig/New Zealand/38E05/2007)</name>
    <name type="common">TTSuVk2</name>
    <dbReference type="NCBI Taxonomy" id="1239832"/>
    <lineage>
        <taxon>Viruses</taxon>
        <taxon>Monodnaviria</taxon>
        <taxon>Shotokuvirae</taxon>
        <taxon>Commensaviricota</taxon>
        <taxon>Cardeaviricetes</taxon>
        <taxon>Sanitavirales</taxon>
        <taxon>Anelloviridae</taxon>
        <taxon>Kappatorquevirus</taxon>
        <taxon>Kappatorquevirus suidak2b</taxon>
    </lineage>
</organism>
<evidence type="ECO:0000313" key="3">
    <source>
        <dbReference type="EMBL" id="ARA91678.1"/>
    </source>
</evidence>
<feature type="region of interest" description="Disordered" evidence="1">
    <location>
        <begin position="134"/>
        <end position="212"/>
    </location>
</feature>
<dbReference type="InterPro" id="IPR004118">
    <property type="entry name" value="HEV_TT_vir_Orf2/Gyrovir_Vp2_N"/>
</dbReference>
<feature type="domain" description="Hepatitis TT virus Orf2/Gyrovirus Vp2 N-terminal" evidence="2">
    <location>
        <begin position="12"/>
        <end position="59"/>
    </location>
</feature>
<evidence type="ECO:0000256" key="1">
    <source>
        <dbReference type="SAM" id="MobiDB-lite"/>
    </source>
</evidence>
<sequence>MSEEHYTPRTPGRVEKWLKICQNSHDLFCPCGNWKRHIQLCLFTGGEGATGGDGHATTAADFDLGGIEDLIAAAERLKLPSETPNPFPAQTFLTQPPAPSEPGSETPSRYTKASYNHGNMTMMGLFEQILSEECSSTRPRRSRTGRKQHRSVGLEEGKGPSQIPAMAALPAVPKVATTTKRRRRQKRRRRRERSSSYDSSTRSESSSSFSDF</sequence>